<evidence type="ECO:0000256" key="7">
    <source>
        <dbReference type="ARBA" id="ARBA00023157"/>
    </source>
</evidence>
<dbReference type="PANTHER" id="PTHR24045">
    <property type="match status" value="1"/>
</dbReference>
<dbReference type="Proteomes" id="UP000037069">
    <property type="component" value="Unassembled WGS sequence"/>
</dbReference>
<evidence type="ECO:0000313" key="13">
    <source>
        <dbReference type="Proteomes" id="UP000037069"/>
    </source>
</evidence>
<keyword evidence="2" id="KW-0808">Transferase</keyword>
<evidence type="ECO:0000256" key="10">
    <source>
        <dbReference type="SAM" id="Phobius"/>
    </source>
</evidence>
<dbReference type="PROSITE" id="PS50258">
    <property type="entry name" value="LNR"/>
    <property type="match status" value="1"/>
</dbReference>
<evidence type="ECO:0000256" key="2">
    <source>
        <dbReference type="ARBA" id="ARBA00022679"/>
    </source>
</evidence>
<accession>A0A0L0C1K3</accession>
<evidence type="ECO:0000259" key="11">
    <source>
        <dbReference type="PROSITE" id="PS50258"/>
    </source>
</evidence>
<dbReference type="Pfam" id="PF00066">
    <property type="entry name" value="Notch"/>
    <property type="match status" value="1"/>
</dbReference>
<evidence type="ECO:0000256" key="3">
    <source>
        <dbReference type="ARBA" id="ARBA00022692"/>
    </source>
</evidence>
<evidence type="ECO:0000256" key="1">
    <source>
        <dbReference type="ARBA" id="ARBA00007583"/>
    </source>
</evidence>
<evidence type="ECO:0000313" key="12">
    <source>
        <dbReference type="EMBL" id="KNC26131.1"/>
    </source>
</evidence>
<dbReference type="Pfam" id="PF17103">
    <property type="entry name" value="Stealth_CR4"/>
    <property type="match status" value="1"/>
</dbReference>
<evidence type="ECO:0000256" key="9">
    <source>
        <dbReference type="ARBA" id="ARBA00046288"/>
    </source>
</evidence>
<dbReference type="OrthoDB" id="263283at2759"/>
<keyword evidence="8" id="KW-0325">Glycoprotein</keyword>
<dbReference type="SMART" id="SM00004">
    <property type="entry name" value="NL"/>
    <property type="match status" value="1"/>
</dbReference>
<organism evidence="12 13">
    <name type="scientific">Lucilia cuprina</name>
    <name type="common">Green bottle fly</name>
    <name type="synonym">Australian sheep blowfly</name>
    <dbReference type="NCBI Taxonomy" id="7375"/>
    <lineage>
        <taxon>Eukaryota</taxon>
        <taxon>Metazoa</taxon>
        <taxon>Ecdysozoa</taxon>
        <taxon>Arthropoda</taxon>
        <taxon>Hexapoda</taxon>
        <taxon>Insecta</taxon>
        <taxon>Pterygota</taxon>
        <taxon>Neoptera</taxon>
        <taxon>Endopterygota</taxon>
        <taxon>Diptera</taxon>
        <taxon>Brachycera</taxon>
        <taxon>Muscomorpha</taxon>
        <taxon>Oestroidea</taxon>
        <taxon>Calliphoridae</taxon>
        <taxon>Luciliinae</taxon>
        <taxon>Lucilia</taxon>
    </lineage>
</organism>
<dbReference type="AlphaFoldDB" id="A0A0L0C1K3"/>
<comment type="subcellular location">
    <subcellularLocation>
        <location evidence="9">Endomembrane system</location>
        <topology evidence="9">Single-pass type I membrane protein</topology>
    </subcellularLocation>
</comment>
<gene>
    <name evidence="12" type="ORF">FF38_12235</name>
</gene>
<evidence type="ECO:0000256" key="4">
    <source>
        <dbReference type="ARBA" id="ARBA00022737"/>
    </source>
</evidence>
<keyword evidence="5 10" id="KW-1133">Transmembrane helix</keyword>
<dbReference type="InterPro" id="IPR031357">
    <property type="entry name" value="Stealth_CR3"/>
</dbReference>
<protein>
    <recommendedName>
        <fullName evidence="11">LNR domain-containing protein</fullName>
    </recommendedName>
</protein>
<dbReference type="GO" id="GO:0005794">
    <property type="term" value="C:Golgi apparatus"/>
    <property type="evidence" value="ECO:0007669"/>
    <property type="project" value="TreeGrafter"/>
</dbReference>
<keyword evidence="7" id="KW-1015">Disulfide bond</keyword>
<dbReference type="GO" id="GO:0003976">
    <property type="term" value="F:UDP-N-acetylglucosamine-lysosomal-enzyme N-acetylglucosaminephosphotransferase activity"/>
    <property type="evidence" value="ECO:0007669"/>
    <property type="project" value="TreeGrafter"/>
</dbReference>
<evidence type="ECO:0000256" key="6">
    <source>
        <dbReference type="ARBA" id="ARBA00023136"/>
    </source>
</evidence>
<feature type="domain" description="LNR" evidence="11">
    <location>
        <begin position="195"/>
        <end position="231"/>
    </location>
</feature>
<feature type="transmembrane region" description="Helical" evidence="10">
    <location>
        <begin position="616"/>
        <end position="633"/>
    </location>
</feature>
<keyword evidence="4" id="KW-0677">Repeat</keyword>
<reference evidence="12 13" key="1">
    <citation type="journal article" date="2015" name="Nat. Commun.">
        <title>Lucilia cuprina genome unlocks parasitic fly biology to underpin future interventions.</title>
        <authorList>
            <person name="Anstead C.A."/>
            <person name="Korhonen P.K."/>
            <person name="Young N.D."/>
            <person name="Hall R.S."/>
            <person name="Jex A.R."/>
            <person name="Murali S.C."/>
            <person name="Hughes D.S."/>
            <person name="Lee S.F."/>
            <person name="Perry T."/>
            <person name="Stroehlein A.J."/>
            <person name="Ansell B.R."/>
            <person name="Breugelmans B."/>
            <person name="Hofmann A."/>
            <person name="Qu J."/>
            <person name="Dugan S."/>
            <person name="Lee S.L."/>
            <person name="Chao H."/>
            <person name="Dinh H."/>
            <person name="Han Y."/>
            <person name="Doddapaneni H.V."/>
            <person name="Worley K.C."/>
            <person name="Muzny D.M."/>
            <person name="Ioannidis P."/>
            <person name="Waterhouse R.M."/>
            <person name="Zdobnov E.M."/>
            <person name="James P.J."/>
            <person name="Bagnall N.H."/>
            <person name="Kotze A.C."/>
            <person name="Gibbs R.A."/>
            <person name="Richards S."/>
            <person name="Batterham P."/>
            <person name="Gasser R.B."/>
        </authorList>
    </citation>
    <scope>NUCLEOTIDE SEQUENCE [LARGE SCALE GENOMIC DNA]</scope>
    <source>
        <strain evidence="12 13">LS</strain>
        <tissue evidence="12">Full body</tissue>
    </source>
</reference>
<dbReference type="PANTHER" id="PTHR24045:SF0">
    <property type="entry name" value="N-ACETYLGLUCOSAMINE-1-PHOSPHOTRANSFERASE SUBUNITS ALPHA_BETA"/>
    <property type="match status" value="1"/>
</dbReference>
<dbReference type="Pfam" id="PF17102">
    <property type="entry name" value="Stealth_CR3"/>
    <property type="match status" value="1"/>
</dbReference>
<sequence>MRLGRKLSFRILKKHKWKLIVAIFLILTINSLYRKIAFTPTHYAAVCEPIDVVYTWVNGSDPAFISSINKYDPNFDPARFDDKNELKFSLRSVEKFAPWVRNIYIVTNGQIPKWLDLTNERVKIVPHEILAPNSQWLPTFSSAAIETFIHRIPNLSNRFLYLNDDIFLGSELYPEDLYTDSEGVRIYQAWIVPDCAEDCPWTYIGDGACDRHCNIEACQYDGGDCSEEINENADDNKSKEHLQFINANKKISTNVEIKMFPKNNHLPHHNYGNHNISFKNILLQNKNLSETGDLKLVVDDFNKKQQSKFHQKIQDKSVVQEKPIRNKSVNSSQDVYSQSLIKTNMLLNQWYGFRARNVLAHVGFLLEKPVIEAMQAKFYKEITATAKSRFRSPNDLQYAFAYYSFLMEETKKVTVREIFNEFDTDHSMTWSDREIRTFLAKIFQLPLDWSAVRFFEDVIHNCSLLHKSDVGNNIQYTTVMYERYEDSNLPTVTRDLVENCIPLAEALDNNFALRRKYKYHVNPKHYIHNNFMMLTSNLTDVVNALDKIRRNPRKFNCINDNLDSKSSEENELIRHLLEDFYLSLFPQRSQFELLPKYRNRFENWKDYLKWRRQQRAILIVIYGLSFLILVYLLRSICIHKAKFVSRCIQKL</sequence>
<evidence type="ECO:0000256" key="8">
    <source>
        <dbReference type="ARBA" id="ARBA00023180"/>
    </source>
</evidence>
<dbReference type="EMBL" id="JRES01001012">
    <property type="protein sequence ID" value="KNC26131.1"/>
    <property type="molecule type" value="Genomic_DNA"/>
</dbReference>
<keyword evidence="13" id="KW-1185">Reference proteome</keyword>
<dbReference type="OMA" id="SHSNFMM"/>
<dbReference type="InterPro" id="IPR031356">
    <property type="entry name" value="Stealth_CR4"/>
</dbReference>
<dbReference type="InterPro" id="IPR000800">
    <property type="entry name" value="Notch_dom"/>
</dbReference>
<dbReference type="InterPro" id="IPR035993">
    <property type="entry name" value="Notch-like_dom_sf"/>
</dbReference>
<keyword evidence="3 10" id="KW-0812">Transmembrane</keyword>
<comment type="similarity">
    <text evidence="1">Belongs to the stealth family.</text>
</comment>
<name>A0A0L0C1K3_LUCCU</name>
<dbReference type="InterPro" id="IPR047141">
    <property type="entry name" value="Stealth"/>
</dbReference>
<dbReference type="Pfam" id="PF17101">
    <property type="entry name" value="Stealth_CR1"/>
    <property type="match status" value="1"/>
</dbReference>
<evidence type="ECO:0000256" key="5">
    <source>
        <dbReference type="ARBA" id="ARBA00022989"/>
    </source>
</evidence>
<dbReference type="Gene3D" id="4.10.470.20">
    <property type="match status" value="1"/>
</dbReference>
<dbReference type="GO" id="GO:0046835">
    <property type="term" value="P:carbohydrate phosphorylation"/>
    <property type="evidence" value="ECO:0007669"/>
    <property type="project" value="TreeGrafter"/>
</dbReference>
<dbReference type="SUPFAM" id="SSF90193">
    <property type="entry name" value="Notch domain"/>
    <property type="match status" value="1"/>
</dbReference>
<dbReference type="Pfam" id="PF11380">
    <property type="entry name" value="Stealth_CR2"/>
    <property type="match status" value="1"/>
</dbReference>
<dbReference type="GO" id="GO:0016256">
    <property type="term" value="P:N-glycan processing to lysosome"/>
    <property type="evidence" value="ECO:0007669"/>
    <property type="project" value="TreeGrafter"/>
</dbReference>
<dbReference type="InterPro" id="IPR031358">
    <property type="entry name" value="Stealth_CR1"/>
</dbReference>
<dbReference type="InterPro" id="IPR021520">
    <property type="entry name" value="Stealth_CR2"/>
</dbReference>
<keyword evidence="6 10" id="KW-0472">Membrane</keyword>
<comment type="caution">
    <text evidence="12">The sequence shown here is derived from an EMBL/GenBank/DDBJ whole genome shotgun (WGS) entry which is preliminary data.</text>
</comment>
<proteinExistence type="inferred from homology"/>